<dbReference type="VEuPathDB" id="VectorBase:BGLAX_028874"/>
<dbReference type="PROSITE" id="PS50929">
    <property type="entry name" value="ABC_TM1F"/>
    <property type="match status" value="1"/>
</dbReference>
<keyword evidence="3 5" id="KW-1133">Transmembrane helix</keyword>
<dbReference type="InterPro" id="IPR039421">
    <property type="entry name" value="Type_1_exporter"/>
</dbReference>
<dbReference type="KEGG" id="bgt:106077288"/>
<feature type="domain" description="ABC transmembrane type-1" evidence="6">
    <location>
        <begin position="1"/>
        <end position="208"/>
    </location>
</feature>
<evidence type="ECO:0000259" key="6">
    <source>
        <dbReference type="PROSITE" id="PS50929"/>
    </source>
</evidence>
<dbReference type="InterPro" id="IPR011527">
    <property type="entry name" value="ABC1_TM_dom"/>
</dbReference>
<dbReference type="SUPFAM" id="SSF52540">
    <property type="entry name" value="P-loop containing nucleoside triphosphate hydrolases"/>
    <property type="match status" value="1"/>
</dbReference>
<dbReference type="Gene3D" id="3.40.50.300">
    <property type="entry name" value="P-loop containing nucleotide triphosphate hydrolases"/>
    <property type="match status" value="1"/>
</dbReference>
<dbReference type="SUPFAM" id="SSF90123">
    <property type="entry name" value="ABC transporter transmembrane region"/>
    <property type="match status" value="1"/>
</dbReference>
<dbReference type="Pfam" id="PF00664">
    <property type="entry name" value="ABC_membrane"/>
    <property type="match status" value="1"/>
</dbReference>
<gene>
    <name evidence="7" type="primary">106077288</name>
</gene>
<dbReference type="Gene3D" id="1.20.1560.10">
    <property type="entry name" value="ABC transporter type 1, transmembrane domain"/>
    <property type="match status" value="1"/>
</dbReference>
<dbReference type="Proteomes" id="UP000076420">
    <property type="component" value="Unassembled WGS sequence"/>
</dbReference>
<dbReference type="VEuPathDB" id="VectorBase:BGLB011519"/>
<reference evidence="7" key="1">
    <citation type="submission" date="2020-05" db="UniProtKB">
        <authorList>
            <consortium name="EnsemblMetazoa"/>
        </authorList>
    </citation>
    <scope>IDENTIFICATION</scope>
    <source>
        <strain evidence="7">BB02</strain>
    </source>
</reference>
<keyword evidence="2 5" id="KW-0812">Transmembrane</keyword>
<organism evidence="7 8">
    <name type="scientific">Biomphalaria glabrata</name>
    <name type="common">Bloodfluke planorb</name>
    <name type="synonym">Freshwater snail</name>
    <dbReference type="NCBI Taxonomy" id="6526"/>
    <lineage>
        <taxon>Eukaryota</taxon>
        <taxon>Metazoa</taxon>
        <taxon>Spiralia</taxon>
        <taxon>Lophotrochozoa</taxon>
        <taxon>Mollusca</taxon>
        <taxon>Gastropoda</taxon>
        <taxon>Heterobranchia</taxon>
        <taxon>Euthyneura</taxon>
        <taxon>Panpulmonata</taxon>
        <taxon>Hygrophila</taxon>
        <taxon>Lymnaeoidea</taxon>
        <taxon>Planorbidae</taxon>
        <taxon>Biomphalaria</taxon>
    </lineage>
</organism>
<keyword evidence="4 5" id="KW-0472">Membrane</keyword>
<dbReference type="GO" id="GO:0016887">
    <property type="term" value="F:ATP hydrolysis activity"/>
    <property type="evidence" value="ECO:0007669"/>
    <property type="project" value="InterPro"/>
</dbReference>
<dbReference type="AlphaFoldDB" id="A0A2C9K1A9"/>
<evidence type="ECO:0000256" key="3">
    <source>
        <dbReference type="ARBA" id="ARBA00022989"/>
    </source>
</evidence>
<dbReference type="InterPro" id="IPR027417">
    <property type="entry name" value="P-loop_NTPase"/>
</dbReference>
<dbReference type="STRING" id="6526.A0A2C9K1A9"/>
<sequence length="304" mass="33695">KISWFDDHRHETGILSTQLAVETSVVQGAVKVLVGCLLLSIGNLGTSLVLSFIYGWQLSLALLGFMPFLVLSYFFNVHSGLLSVQFLGGAANDNKETMEEMSKNAMASIDNIRTVAALTREATFFNNFRDTMMRPFRKNMLRSTAAAAAYGVSNGMYYISFAVSFYYGSRLLRDEDMGFDDIIKVFGCMVLSSMTFGRTVAMAPALNDAIKAARRIFALHDYVPDIDPYSQDGLKLAEGEFRSSVRFSKTFFHYPMRPDAKILNGLDLTVEQGQTVALVGESGCGKSTTVQLIERFYDPERGSL</sequence>
<evidence type="ECO:0000313" key="8">
    <source>
        <dbReference type="Proteomes" id="UP000076420"/>
    </source>
</evidence>
<dbReference type="EnsemblMetazoa" id="BGLB011519-RB">
    <property type="protein sequence ID" value="BGLB011519-PB"/>
    <property type="gene ID" value="BGLB011519"/>
</dbReference>
<evidence type="ECO:0000313" key="7">
    <source>
        <dbReference type="EnsemblMetazoa" id="BGLB011519-PB"/>
    </source>
</evidence>
<name>A0A2C9K1A9_BIOGL</name>
<evidence type="ECO:0000256" key="4">
    <source>
        <dbReference type="ARBA" id="ARBA00023136"/>
    </source>
</evidence>
<evidence type="ECO:0000256" key="5">
    <source>
        <dbReference type="SAM" id="Phobius"/>
    </source>
</evidence>
<dbReference type="GO" id="GO:0016324">
    <property type="term" value="C:apical plasma membrane"/>
    <property type="evidence" value="ECO:0007669"/>
    <property type="project" value="TreeGrafter"/>
</dbReference>
<dbReference type="InterPro" id="IPR003439">
    <property type="entry name" value="ABC_transporter-like_ATP-bd"/>
</dbReference>
<dbReference type="InterPro" id="IPR036640">
    <property type="entry name" value="ABC1_TM_sf"/>
</dbReference>
<feature type="transmembrane region" description="Helical" evidence="5">
    <location>
        <begin position="32"/>
        <end position="54"/>
    </location>
</feature>
<dbReference type="CDD" id="cd18578">
    <property type="entry name" value="ABC_6TM_Pgp_ABCB1_D2_like"/>
    <property type="match status" value="1"/>
</dbReference>
<dbReference type="Pfam" id="PF00005">
    <property type="entry name" value="ABC_tran"/>
    <property type="match status" value="1"/>
</dbReference>
<accession>A0A2C9K1A9</accession>
<feature type="transmembrane region" description="Helical" evidence="5">
    <location>
        <begin position="144"/>
        <end position="167"/>
    </location>
</feature>
<dbReference type="PANTHER" id="PTHR24221">
    <property type="entry name" value="ATP-BINDING CASSETTE SUB-FAMILY B"/>
    <property type="match status" value="1"/>
</dbReference>
<comment type="subcellular location">
    <subcellularLocation>
        <location evidence="1">Membrane</location>
        <topology evidence="1">Multi-pass membrane protein</topology>
    </subcellularLocation>
</comment>
<proteinExistence type="predicted"/>
<dbReference type="GO" id="GO:0005524">
    <property type="term" value="F:ATP binding"/>
    <property type="evidence" value="ECO:0007669"/>
    <property type="project" value="InterPro"/>
</dbReference>
<dbReference type="GO" id="GO:0140359">
    <property type="term" value="F:ABC-type transporter activity"/>
    <property type="evidence" value="ECO:0007669"/>
    <property type="project" value="InterPro"/>
</dbReference>
<protein>
    <recommendedName>
        <fullName evidence="6">ABC transmembrane type-1 domain-containing protein</fullName>
    </recommendedName>
</protein>
<evidence type="ECO:0000256" key="2">
    <source>
        <dbReference type="ARBA" id="ARBA00022692"/>
    </source>
</evidence>
<evidence type="ECO:0000256" key="1">
    <source>
        <dbReference type="ARBA" id="ARBA00004141"/>
    </source>
</evidence>
<dbReference type="PANTHER" id="PTHR24221:SF636">
    <property type="entry name" value="BILE SALT EXPORT PUMP"/>
    <property type="match status" value="1"/>
</dbReference>